<dbReference type="Proteomes" id="UP001341840">
    <property type="component" value="Unassembled WGS sequence"/>
</dbReference>
<protein>
    <submittedName>
        <fullName evidence="1">Uncharacterized protein</fullName>
    </submittedName>
</protein>
<gene>
    <name evidence="1" type="ORF">PIB30_014232</name>
</gene>
<sequence length="237" mass="27470">MIKRVKEVWIKNGGLNFVDKLKKLSSGWNKQVFGTRQKALKVLGQTWYGRKEYWKVETNVEIKGAIRMNKEVRSFFKSLYTEKYGLWIIGFEASLVERIKPEDAKWIERMPTFEEIKDALTHNFISSQDENGLVPLTDKLDENNFVTRRKSILLTLRTQKLEDNLSATNIPPQIETIPNSKADFATKSSNTEVILKFRSHIFIVSSSARIQSLKTRHTDIHDSDCYNDHIVAFNVSD</sequence>
<comment type="caution">
    <text evidence="1">The sequence shown here is derived from an EMBL/GenBank/DDBJ whole genome shotgun (WGS) entry which is preliminary data.</text>
</comment>
<accession>A0ABU6X5H3</accession>
<reference evidence="1 2" key="1">
    <citation type="journal article" date="2023" name="Plants (Basel)">
        <title>Bridging the Gap: Combining Genomics and Transcriptomics Approaches to Understand Stylosanthes scabra, an Orphan Legume from the Brazilian Caatinga.</title>
        <authorList>
            <person name="Ferreira-Neto J.R.C."/>
            <person name="da Silva M.D."/>
            <person name="Binneck E."/>
            <person name="de Melo N.F."/>
            <person name="da Silva R.H."/>
            <person name="de Melo A.L.T.M."/>
            <person name="Pandolfi V."/>
            <person name="Bustamante F.O."/>
            <person name="Brasileiro-Vidal A.C."/>
            <person name="Benko-Iseppon A.M."/>
        </authorList>
    </citation>
    <scope>NUCLEOTIDE SEQUENCE [LARGE SCALE GENOMIC DNA]</scope>
    <source>
        <tissue evidence="1">Leaves</tissue>
    </source>
</reference>
<evidence type="ECO:0000313" key="2">
    <source>
        <dbReference type="Proteomes" id="UP001341840"/>
    </source>
</evidence>
<proteinExistence type="predicted"/>
<keyword evidence="2" id="KW-1185">Reference proteome</keyword>
<name>A0ABU6X5H3_9FABA</name>
<evidence type="ECO:0000313" key="1">
    <source>
        <dbReference type="EMBL" id="MED6192897.1"/>
    </source>
</evidence>
<dbReference type="EMBL" id="JASCZI010211486">
    <property type="protein sequence ID" value="MED6192897.1"/>
    <property type="molecule type" value="Genomic_DNA"/>
</dbReference>
<organism evidence="1 2">
    <name type="scientific">Stylosanthes scabra</name>
    <dbReference type="NCBI Taxonomy" id="79078"/>
    <lineage>
        <taxon>Eukaryota</taxon>
        <taxon>Viridiplantae</taxon>
        <taxon>Streptophyta</taxon>
        <taxon>Embryophyta</taxon>
        <taxon>Tracheophyta</taxon>
        <taxon>Spermatophyta</taxon>
        <taxon>Magnoliopsida</taxon>
        <taxon>eudicotyledons</taxon>
        <taxon>Gunneridae</taxon>
        <taxon>Pentapetalae</taxon>
        <taxon>rosids</taxon>
        <taxon>fabids</taxon>
        <taxon>Fabales</taxon>
        <taxon>Fabaceae</taxon>
        <taxon>Papilionoideae</taxon>
        <taxon>50 kb inversion clade</taxon>
        <taxon>dalbergioids sensu lato</taxon>
        <taxon>Dalbergieae</taxon>
        <taxon>Pterocarpus clade</taxon>
        <taxon>Stylosanthes</taxon>
    </lineage>
</organism>